<dbReference type="EMBL" id="DVMS01000131">
    <property type="protein sequence ID" value="HIU38922.1"/>
    <property type="molecule type" value="Genomic_DNA"/>
</dbReference>
<accession>A0A9D1LHK6</accession>
<comment type="caution">
    <text evidence="3">The sequence shown here is derived from an EMBL/GenBank/DDBJ whole genome shotgun (WGS) entry which is preliminary data.</text>
</comment>
<feature type="domain" description="Heparan-alpha-glucosaminide N-acetyltransferase catalytic" evidence="2">
    <location>
        <begin position="14"/>
        <end position="108"/>
    </location>
</feature>
<evidence type="ECO:0000256" key="1">
    <source>
        <dbReference type="SAM" id="Phobius"/>
    </source>
</evidence>
<feature type="transmembrane region" description="Helical" evidence="1">
    <location>
        <begin position="58"/>
        <end position="75"/>
    </location>
</feature>
<gene>
    <name evidence="3" type="ORF">IAD18_04575</name>
</gene>
<dbReference type="PANTHER" id="PTHR31061">
    <property type="entry name" value="LD22376P"/>
    <property type="match status" value="1"/>
</dbReference>
<sequence length="413" mass="45665">MVETVEAVKKPKSRILALDILRGITIAGMIMVNNPGSWGAIYAPLEHASWFGLTPTDLVFPFFMFIMGISTYISMRKYNFSYSHATLVKIVRRTIVIFLIGLAIAWFSRFCYGLAGADPALPLGERLLNAANSFSRLRILGVMPRLALCYCAAAIIAISVKHKFIPYVAAGILVVYGVLLLTMNGLEFSLDNVVYKVDHAVIGDAHLYRDTVTTAVGGVNLDSPYSMQLFETRTLPIDPEGLLSTLPSIAHVLIGFCCGWIIVNVKDNEKRVLRFFIVGTILTFLGFLFSYGIPISKKLWTPTFAIVTCGLAASLLALLIWIIDVRGYKKWSRFFEAFGINPLFMYVLGGVLGILFGTIPVAGTTIHGLLYSKALVPLLGDRTFASLVYALIFIGINWAIGYILYKKKIYIKI</sequence>
<name>A0A9D1LHK6_9BACT</name>
<proteinExistence type="predicted"/>
<organism evidence="3 4">
    <name type="scientific">Candidatus Limisoma intestinavium</name>
    <dbReference type="NCBI Taxonomy" id="2840856"/>
    <lineage>
        <taxon>Bacteria</taxon>
        <taxon>Pseudomonadati</taxon>
        <taxon>Bacteroidota</taxon>
        <taxon>Bacteroidia</taxon>
        <taxon>Bacteroidales</taxon>
        <taxon>Candidatus Limisoma</taxon>
    </lineage>
</organism>
<reference evidence="3" key="2">
    <citation type="journal article" date="2021" name="PeerJ">
        <title>Extensive microbial diversity within the chicken gut microbiome revealed by metagenomics and culture.</title>
        <authorList>
            <person name="Gilroy R."/>
            <person name="Ravi A."/>
            <person name="Getino M."/>
            <person name="Pursley I."/>
            <person name="Horton D.L."/>
            <person name="Alikhan N.F."/>
            <person name="Baker D."/>
            <person name="Gharbi K."/>
            <person name="Hall N."/>
            <person name="Watson M."/>
            <person name="Adriaenssens E.M."/>
            <person name="Foster-Nyarko E."/>
            <person name="Jarju S."/>
            <person name="Secka A."/>
            <person name="Antonio M."/>
            <person name="Oren A."/>
            <person name="Chaudhuri R.R."/>
            <person name="La Ragione R."/>
            <person name="Hildebrand F."/>
            <person name="Pallen M.J."/>
        </authorList>
    </citation>
    <scope>NUCLEOTIDE SEQUENCE</scope>
    <source>
        <strain evidence="3">17073</strain>
    </source>
</reference>
<evidence type="ECO:0000259" key="2">
    <source>
        <dbReference type="Pfam" id="PF07786"/>
    </source>
</evidence>
<keyword evidence="1" id="KW-1133">Transmembrane helix</keyword>
<feature type="transmembrane region" description="Helical" evidence="1">
    <location>
        <begin position="137"/>
        <end position="157"/>
    </location>
</feature>
<feature type="transmembrane region" description="Helical" evidence="1">
    <location>
        <begin position="242"/>
        <end position="263"/>
    </location>
</feature>
<dbReference type="PANTHER" id="PTHR31061:SF24">
    <property type="entry name" value="LD22376P"/>
    <property type="match status" value="1"/>
</dbReference>
<keyword evidence="1" id="KW-0472">Membrane</keyword>
<dbReference type="Pfam" id="PF07786">
    <property type="entry name" value="HGSNAT_cat"/>
    <property type="match status" value="1"/>
</dbReference>
<dbReference type="AlphaFoldDB" id="A0A9D1LHK6"/>
<reference evidence="3" key="1">
    <citation type="submission" date="2020-10" db="EMBL/GenBank/DDBJ databases">
        <authorList>
            <person name="Gilroy R."/>
        </authorList>
    </citation>
    <scope>NUCLEOTIDE SEQUENCE</scope>
    <source>
        <strain evidence="3">17073</strain>
    </source>
</reference>
<feature type="transmembrane region" description="Helical" evidence="1">
    <location>
        <begin position="164"/>
        <end position="183"/>
    </location>
</feature>
<evidence type="ECO:0000313" key="4">
    <source>
        <dbReference type="Proteomes" id="UP000824076"/>
    </source>
</evidence>
<feature type="transmembrane region" description="Helical" evidence="1">
    <location>
        <begin position="299"/>
        <end position="323"/>
    </location>
</feature>
<feature type="transmembrane region" description="Helical" evidence="1">
    <location>
        <begin position="383"/>
        <end position="405"/>
    </location>
</feature>
<keyword evidence="1" id="KW-0812">Transmembrane</keyword>
<feature type="transmembrane region" description="Helical" evidence="1">
    <location>
        <begin position="275"/>
        <end position="293"/>
    </location>
</feature>
<feature type="transmembrane region" description="Helical" evidence="1">
    <location>
        <begin position="95"/>
        <end position="117"/>
    </location>
</feature>
<dbReference type="InterPro" id="IPR012429">
    <property type="entry name" value="HGSNAT_cat"/>
</dbReference>
<feature type="transmembrane region" description="Helical" evidence="1">
    <location>
        <begin position="20"/>
        <end position="38"/>
    </location>
</feature>
<dbReference type="Proteomes" id="UP000824076">
    <property type="component" value="Unassembled WGS sequence"/>
</dbReference>
<evidence type="ECO:0000313" key="3">
    <source>
        <dbReference type="EMBL" id="HIU38922.1"/>
    </source>
</evidence>
<protein>
    <submittedName>
        <fullName evidence="3">DUF1624 domain-containing protein</fullName>
    </submittedName>
</protein>
<feature type="transmembrane region" description="Helical" evidence="1">
    <location>
        <begin position="343"/>
        <end position="363"/>
    </location>
</feature>